<dbReference type="OrthoDB" id="6195703at2"/>
<proteinExistence type="predicted"/>
<dbReference type="Proteomes" id="UP000324973">
    <property type="component" value="Unassembled WGS sequence"/>
</dbReference>
<gene>
    <name evidence="2" type="ORF">FZO89_11165</name>
</gene>
<dbReference type="RefSeq" id="WP_149103327.1">
    <property type="nucleotide sequence ID" value="NZ_VTFT01000001.1"/>
</dbReference>
<organism evidence="2 3">
    <name type="scientific">Luteimonas viscosa</name>
    <dbReference type="NCBI Taxonomy" id="1132694"/>
    <lineage>
        <taxon>Bacteria</taxon>
        <taxon>Pseudomonadati</taxon>
        <taxon>Pseudomonadota</taxon>
        <taxon>Gammaproteobacteria</taxon>
        <taxon>Lysobacterales</taxon>
        <taxon>Lysobacteraceae</taxon>
        <taxon>Luteimonas</taxon>
    </lineage>
</organism>
<reference evidence="2 3" key="1">
    <citation type="submission" date="2019-08" db="EMBL/GenBank/DDBJ databases">
        <title>Luteimonas viscosus sp. nov., isolated from soil of a sunflower field.</title>
        <authorList>
            <person name="Jianli Z."/>
            <person name="Ying Z."/>
        </authorList>
    </citation>
    <scope>NUCLEOTIDE SEQUENCE [LARGE SCALE GENOMIC DNA]</scope>
    <source>
        <strain evidence="2 3">XBU10</strain>
    </source>
</reference>
<comment type="caution">
    <text evidence="2">The sequence shown here is derived from an EMBL/GenBank/DDBJ whole genome shotgun (WGS) entry which is preliminary data.</text>
</comment>
<evidence type="ECO:0000313" key="2">
    <source>
        <dbReference type="EMBL" id="TYT26773.1"/>
    </source>
</evidence>
<evidence type="ECO:0008006" key="4">
    <source>
        <dbReference type="Google" id="ProtNLM"/>
    </source>
</evidence>
<keyword evidence="1" id="KW-0732">Signal</keyword>
<evidence type="ECO:0000256" key="1">
    <source>
        <dbReference type="SAM" id="SignalP"/>
    </source>
</evidence>
<feature type="signal peptide" evidence="1">
    <location>
        <begin position="1"/>
        <end position="25"/>
    </location>
</feature>
<protein>
    <recommendedName>
        <fullName evidence="4">Outer membrane lipoprotein-sorting protein</fullName>
    </recommendedName>
</protein>
<keyword evidence="3" id="KW-1185">Reference proteome</keyword>
<feature type="chain" id="PRO_5023064887" description="Outer membrane lipoprotein-sorting protein" evidence="1">
    <location>
        <begin position="26"/>
        <end position="219"/>
    </location>
</feature>
<dbReference type="AlphaFoldDB" id="A0A5D4XS52"/>
<evidence type="ECO:0000313" key="3">
    <source>
        <dbReference type="Proteomes" id="UP000324973"/>
    </source>
</evidence>
<dbReference type="EMBL" id="VTFT01000001">
    <property type="protein sequence ID" value="TYT26773.1"/>
    <property type="molecule type" value="Genomic_DNA"/>
</dbReference>
<sequence>MRALHHAAVSALLLQSLLLAGPSLAGEAWQAEYEIRDRDGRHALTVVRDERRVEYREGDPAMHRQWRLREDGIERIEFFPASRAAVVASPGELRTLGEEPAWATLTGIVPASLREGLKPAGRLERFAQPGTRLAGHDAQGRKIVLEWLDGIGLPASGRIGEGHDRYQLTLRSLRRVDAGENFTATSGLRSYDRADLGDMALDPFAREYLARAGASRHAH</sequence>
<accession>A0A5D4XS52</accession>
<name>A0A5D4XS52_9GAMM</name>